<evidence type="ECO:0000313" key="3">
    <source>
        <dbReference type="Proteomes" id="UP000314294"/>
    </source>
</evidence>
<reference evidence="2 3" key="1">
    <citation type="submission" date="2019-03" db="EMBL/GenBank/DDBJ databases">
        <title>First draft genome of Liparis tanakae, snailfish: a comprehensive survey of snailfish specific genes.</title>
        <authorList>
            <person name="Kim W."/>
            <person name="Song I."/>
            <person name="Jeong J.-H."/>
            <person name="Kim D."/>
            <person name="Kim S."/>
            <person name="Ryu S."/>
            <person name="Song J.Y."/>
            <person name="Lee S.K."/>
        </authorList>
    </citation>
    <scope>NUCLEOTIDE SEQUENCE [LARGE SCALE GENOMIC DNA]</scope>
    <source>
        <tissue evidence="2">Muscle</tissue>
    </source>
</reference>
<feature type="region of interest" description="Disordered" evidence="1">
    <location>
        <begin position="48"/>
        <end position="101"/>
    </location>
</feature>
<evidence type="ECO:0000256" key="1">
    <source>
        <dbReference type="SAM" id="MobiDB-lite"/>
    </source>
</evidence>
<protein>
    <submittedName>
        <fullName evidence="2">Uncharacterized protein</fullName>
    </submittedName>
</protein>
<gene>
    <name evidence="2" type="ORF">EYF80_042855</name>
</gene>
<name>A0A4Z2G091_9TELE</name>
<organism evidence="2 3">
    <name type="scientific">Liparis tanakae</name>
    <name type="common">Tanaka's snailfish</name>
    <dbReference type="NCBI Taxonomy" id="230148"/>
    <lineage>
        <taxon>Eukaryota</taxon>
        <taxon>Metazoa</taxon>
        <taxon>Chordata</taxon>
        <taxon>Craniata</taxon>
        <taxon>Vertebrata</taxon>
        <taxon>Euteleostomi</taxon>
        <taxon>Actinopterygii</taxon>
        <taxon>Neopterygii</taxon>
        <taxon>Teleostei</taxon>
        <taxon>Neoteleostei</taxon>
        <taxon>Acanthomorphata</taxon>
        <taxon>Eupercaria</taxon>
        <taxon>Perciformes</taxon>
        <taxon>Cottioidei</taxon>
        <taxon>Cottales</taxon>
        <taxon>Liparidae</taxon>
        <taxon>Liparis</taxon>
    </lineage>
</organism>
<dbReference type="Proteomes" id="UP000314294">
    <property type="component" value="Unassembled WGS sequence"/>
</dbReference>
<dbReference type="EMBL" id="SRLO01000766">
    <property type="protein sequence ID" value="TNN46939.1"/>
    <property type="molecule type" value="Genomic_DNA"/>
</dbReference>
<sequence>MPSVLLNGSQVSFKRGCRSCPVGEAFCVPQPHPDPPGAFSSCCPAPPHSGLSSYSGSGRPCSSSRTRQDDGKRPASRLPVSDLPWEGAERSRGGGGEGGGR</sequence>
<feature type="compositionally biased region" description="Low complexity" evidence="1">
    <location>
        <begin position="52"/>
        <end position="65"/>
    </location>
</feature>
<accession>A0A4Z2G091</accession>
<keyword evidence="3" id="KW-1185">Reference proteome</keyword>
<proteinExistence type="predicted"/>
<dbReference type="AlphaFoldDB" id="A0A4Z2G091"/>
<evidence type="ECO:0000313" key="2">
    <source>
        <dbReference type="EMBL" id="TNN46939.1"/>
    </source>
</evidence>
<comment type="caution">
    <text evidence="2">The sequence shown here is derived from an EMBL/GenBank/DDBJ whole genome shotgun (WGS) entry which is preliminary data.</text>
</comment>